<dbReference type="CDD" id="cd07012">
    <property type="entry name" value="PBP2_Bug_TTT"/>
    <property type="match status" value="1"/>
</dbReference>
<dbReference type="Gene3D" id="3.40.190.150">
    <property type="entry name" value="Bordetella uptake gene, domain 1"/>
    <property type="match status" value="1"/>
</dbReference>
<dbReference type="Proteomes" id="UP001242045">
    <property type="component" value="Unassembled WGS sequence"/>
</dbReference>
<dbReference type="Gene3D" id="3.40.190.10">
    <property type="entry name" value="Periplasmic binding protein-like II"/>
    <property type="match status" value="1"/>
</dbReference>
<proteinExistence type="inferred from homology"/>
<sequence>MPSSSLAFDRRHALAALGGLALAPLADLAHAQPAFVPGQPIKVLIGVPAGGTQDVLTRAIAQQVRDSLGPLIIDNRSGAAGRIAVEAVKTAPPDGHTLLLGTASMMTMFPSAYRNLSYDPVKDFIPLLNAARFELALTVHKDVPANTLPEFITWAKAQGDKLSFGSYGAGTPSHFLGEMLNRAAGLKMVHVPYRGSTPARQDLMGGTVPVYFDTVGGAQQMLPSGRVKVLATSGEKRSPLMPNLPCFVEAGYKDVVATAWFAYYAPLKTPPAIVDKLRTELTRAVNTREVRQLLLQNGMYPVADGSDALLKTMREDTTRWAGIMKAVNFQAND</sequence>
<feature type="chain" id="PRO_5043868917" evidence="2">
    <location>
        <begin position="32"/>
        <end position="333"/>
    </location>
</feature>
<keyword evidence="2" id="KW-0732">Signal</keyword>
<dbReference type="EMBL" id="JAUSRD010000002">
    <property type="protein sequence ID" value="MDP9891914.1"/>
    <property type="molecule type" value="Genomic_DNA"/>
</dbReference>
<evidence type="ECO:0000256" key="2">
    <source>
        <dbReference type="SAM" id="SignalP"/>
    </source>
</evidence>
<comment type="similarity">
    <text evidence="1">Belongs to the UPF0065 (bug) family.</text>
</comment>
<accession>A0AAW8CUJ8</accession>
<dbReference type="PANTHER" id="PTHR42928:SF5">
    <property type="entry name" value="BLR1237 PROTEIN"/>
    <property type="match status" value="1"/>
</dbReference>
<keyword evidence="3" id="KW-0675">Receptor</keyword>
<gene>
    <name evidence="3" type="ORF">J2W31_001017</name>
</gene>
<reference evidence="3" key="1">
    <citation type="submission" date="2023-07" db="EMBL/GenBank/DDBJ databases">
        <title>Sorghum-associated microbial communities from plants grown in Nebraska, USA.</title>
        <authorList>
            <person name="Schachtman D."/>
        </authorList>
    </citation>
    <scope>NUCLEOTIDE SEQUENCE</scope>
    <source>
        <strain evidence="3">DS3754</strain>
    </source>
</reference>
<dbReference type="InterPro" id="IPR042100">
    <property type="entry name" value="Bug_dom1"/>
</dbReference>
<dbReference type="SUPFAM" id="SSF53850">
    <property type="entry name" value="Periplasmic binding protein-like II"/>
    <property type="match status" value="1"/>
</dbReference>
<dbReference type="PIRSF" id="PIRSF017082">
    <property type="entry name" value="YflP"/>
    <property type="match status" value="1"/>
</dbReference>
<comment type="caution">
    <text evidence="3">The sequence shown here is derived from an EMBL/GenBank/DDBJ whole genome shotgun (WGS) entry which is preliminary data.</text>
</comment>
<name>A0AAW8CUJ8_9BURK</name>
<dbReference type="Pfam" id="PF03401">
    <property type="entry name" value="TctC"/>
    <property type="match status" value="1"/>
</dbReference>
<organism evidence="3 4">
    <name type="scientific">Variovorax boronicumulans</name>
    <dbReference type="NCBI Taxonomy" id="436515"/>
    <lineage>
        <taxon>Bacteria</taxon>
        <taxon>Pseudomonadati</taxon>
        <taxon>Pseudomonadota</taxon>
        <taxon>Betaproteobacteria</taxon>
        <taxon>Burkholderiales</taxon>
        <taxon>Comamonadaceae</taxon>
        <taxon>Variovorax</taxon>
    </lineage>
</organism>
<feature type="signal peptide" evidence="2">
    <location>
        <begin position="1"/>
        <end position="31"/>
    </location>
</feature>
<dbReference type="PANTHER" id="PTHR42928">
    <property type="entry name" value="TRICARBOXYLATE-BINDING PROTEIN"/>
    <property type="match status" value="1"/>
</dbReference>
<protein>
    <submittedName>
        <fullName evidence="3">Tripartite-type tricarboxylate transporter receptor subunit TctC</fullName>
    </submittedName>
</protein>
<evidence type="ECO:0000313" key="4">
    <source>
        <dbReference type="Proteomes" id="UP001242045"/>
    </source>
</evidence>
<evidence type="ECO:0000313" key="3">
    <source>
        <dbReference type="EMBL" id="MDP9891914.1"/>
    </source>
</evidence>
<dbReference type="InterPro" id="IPR005064">
    <property type="entry name" value="BUG"/>
</dbReference>
<evidence type="ECO:0000256" key="1">
    <source>
        <dbReference type="ARBA" id="ARBA00006987"/>
    </source>
</evidence>
<dbReference type="RefSeq" id="WP_307684031.1">
    <property type="nucleotide sequence ID" value="NZ_JAUSRD010000002.1"/>
</dbReference>
<dbReference type="AlphaFoldDB" id="A0AAW8CUJ8"/>